<protein>
    <submittedName>
        <fullName evidence="1">Uncharacterized protein</fullName>
    </submittedName>
</protein>
<dbReference type="EMBL" id="FNMV01000007">
    <property type="protein sequence ID" value="SDX14187.1"/>
    <property type="molecule type" value="Genomic_DNA"/>
</dbReference>
<organism evidence="1 2">
    <name type="scientific">Flavobacterium degerlachei</name>
    <dbReference type="NCBI Taxonomy" id="229203"/>
    <lineage>
        <taxon>Bacteria</taxon>
        <taxon>Pseudomonadati</taxon>
        <taxon>Bacteroidota</taxon>
        <taxon>Flavobacteriia</taxon>
        <taxon>Flavobacteriales</taxon>
        <taxon>Flavobacteriaceae</taxon>
        <taxon>Flavobacterium</taxon>
    </lineage>
</organism>
<sequence>MKNVKRKILPVLILIFAIIFISCKNNKTEKEESGEEMPMDTASVSAIMEPFKVIVIKHKVANYDKWRKEYDAHDSVRVAHGISHFVIGRGMDDPNTIIVIDKMDDVMKAKEFSAMPSLKEAMKKAGVNGTPEFAYYNVIRNDDSKINIKNRLMVTHRVKDFDAWLRVYDGEGVTKRMENGLIDRGMARSIDDPNMVTLVFAISNMEKAKALITSEAQKNIMTEAGVEGAPQIFYYTMEDK</sequence>
<dbReference type="PROSITE" id="PS51257">
    <property type="entry name" value="PROKAR_LIPOPROTEIN"/>
    <property type="match status" value="1"/>
</dbReference>
<gene>
    <name evidence="1" type="ORF">SAMN05444338_107124</name>
</gene>
<accession>A0A1H2ZA45</accession>
<keyword evidence="2" id="KW-1185">Reference proteome</keyword>
<dbReference type="RefSeq" id="WP_091431916.1">
    <property type="nucleotide sequence ID" value="NZ_FNMV01000007.1"/>
</dbReference>
<proteinExistence type="predicted"/>
<name>A0A1H2ZA45_9FLAO</name>
<dbReference type="OrthoDB" id="1329448at2"/>
<dbReference type="AlphaFoldDB" id="A0A1H2ZA45"/>
<reference evidence="2" key="1">
    <citation type="submission" date="2016-10" db="EMBL/GenBank/DDBJ databases">
        <authorList>
            <person name="Varghese N."/>
            <person name="Submissions S."/>
        </authorList>
    </citation>
    <scope>NUCLEOTIDE SEQUENCE [LARGE SCALE GENOMIC DNA]</scope>
    <source>
        <strain evidence="2">DSM 15718</strain>
    </source>
</reference>
<evidence type="ECO:0000313" key="1">
    <source>
        <dbReference type="EMBL" id="SDX14187.1"/>
    </source>
</evidence>
<evidence type="ECO:0000313" key="2">
    <source>
        <dbReference type="Proteomes" id="UP000198569"/>
    </source>
</evidence>
<dbReference type="Proteomes" id="UP000198569">
    <property type="component" value="Unassembled WGS sequence"/>
</dbReference>
<dbReference type="STRING" id="229203.SAMN05444338_107124"/>